<keyword evidence="2" id="KW-0812">Transmembrane</keyword>
<feature type="compositionally biased region" description="Basic and acidic residues" evidence="1">
    <location>
        <begin position="113"/>
        <end position="132"/>
    </location>
</feature>
<comment type="caution">
    <text evidence="3">The sequence shown here is derived from an EMBL/GenBank/DDBJ whole genome shotgun (WGS) entry which is preliminary data.</text>
</comment>
<dbReference type="RefSeq" id="WP_094265928.1">
    <property type="nucleotide sequence ID" value="NZ_NOWF01000016.1"/>
</dbReference>
<evidence type="ECO:0000313" key="3">
    <source>
        <dbReference type="EMBL" id="OYD06206.1"/>
    </source>
</evidence>
<feature type="compositionally biased region" description="Basic and acidic residues" evidence="1">
    <location>
        <begin position="151"/>
        <end position="162"/>
    </location>
</feature>
<evidence type="ECO:0000256" key="2">
    <source>
        <dbReference type="SAM" id="Phobius"/>
    </source>
</evidence>
<gene>
    <name evidence="3" type="ORF">CHM34_17590</name>
</gene>
<dbReference type="OrthoDB" id="2988547at2"/>
<keyword evidence="2" id="KW-1133">Transmembrane helix</keyword>
<sequence>MWRKKVRPQGWYKSGKSLFYIWLGGTVILSTLALSVIYPHYLKARSLQDEMEQARAYMDRHEKILDPEYEPPPQPTPEELAGLQEQLPVETEPDRLLVQLRKAVESSGAEWVELRTAEKPEGLPRLPVTEEEKEKEEEKEEKKEADESERNEDLQAEERQESDQEEDPSLEKEIREMLPADESRYRRVWVDLYVQGTDEQAKELLDRISRLSRTVSVVEWNLFGEHRRPNVRIRFVAFVYRDGKLKNLTGEKEDVPAANDSAEERQ</sequence>
<evidence type="ECO:0000256" key="1">
    <source>
        <dbReference type="SAM" id="MobiDB-lite"/>
    </source>
</evidence>
<organism evidence="3 4">
    <name type="scientific">Paludifilum halophilum</name>
    <dbReference type="NCBI Taxonomy" id="1642702"/>
    <lineage>
        <taxon>Bacteria</taxon>
        <taxon>Bacillati</taxon>
        <taxon>Bacillota</taxon>
        <taxon>Bacilli</taxon>
        <taxon>Bacillales</taxon>
        <taxon>Thermoactinomycetaceae</taxon>
        <taxon>Paludifilum</taxon>
    </lineage>
</organism>
<reference evidence="3 4" key="1">
    <citation type="submission" date="2017-07" db="EMBL/GenBank/DDBJ databases">
        <title>The genome sequence of Paludifilum halophilum highlights mechanisms for microbial adaptation to high salt environemnts.</title>
        <authorList>
            <person name="Belbahri L."/>
        </authorList>
    </citation>
    <scope>NUCLEOTIDE SEQUENCE [LARGE SCALE GENOMIC DNA]</scope>
    <source>
        <strain evidence="3 4">DSM 102817</strain>
    </source>
</reference>
<proteinExistence type="predicted"/>
<evidence type="ECO:0000313" key="4">
    <source>
        <dbReference type="Proteomes" id="UP000215459"/>
    </source>
</evidence>
<feature type="transmembrane region" description="Helical" evidence="2">
    <location>
        <begin position="20"/>
        <end position="41"/>
    </location>
</feature>
<feature type="region of interest" description="Disordered" evidence="1">
    <location>
        <begin position="113"/>
        <end position="171"/>
    </location>
</feature>
<dbReference type="Proteomes" id="UP000215459">
    <property type="component" value="Unassembled WGS sequence"/>
</dbReference>
<protein>
    <submittedName>
        <fullName evidence="3">Uncharacterized protein</fullName>
    </submittedName>
</protein>
<keyword evidence="4" id="KW-1185">Reference proteome</keyword>
<name>A0A235B1M2_9BACL</name>
<accession>A0A235B1M2</accession>
<keyword evidence="2" id="KW-0472">Membrane</keyword>
<dbReference type="EMBL" id="NOWF01000016">
    <property type="protein sequence ID" value="OYD06206.1"/>
    <property type="molecule type" value="Genomic_DNA"/>
</dbReference>
<dbReference type="AlphaFoldDB" id="A0A235B1M2"/>